<comment type="subcellular location">
    <subcellularLocation>
        <location evidence="1">Cell envelope</location>
    </subcellularLocation>
</comment>
<dbReference type="Pfam" id="PF14289">
    <property type="entry name" value="DUF4369"/>
    <property type="match status" value="1"/>
</dbReference>
<organism evidence="7 8">
    <name type="scientific">Lishizhenia tianjinensis</name>
    <dbReference type="NCBI Taxonomy" id="477690"/>
    <lineage>
        <taxon>Bacteria</taxon>
        <taxon>Pseudomonadati</taxon>
        <taxon>Bacteroidota</taxon>
        <taxon>Flavobacteriia</taxon>
        <taxon>Flavobacteriales</taxon>
        <taxon>Crocinitomicaceae</taxon>
        <taxon>Lishizhenia</taxon>
    </lineage>
</organism>
<dbReference type="GO" id="GO:0016853">
    <property type="term" value="F:isomerase activity"/>
    <property type="evidence" value="ECO:0007669"/>
    <property type="project" value="UniProtKB-KW"/>
</dbReference>
<evidence type="ECO:0000313" key="8">
    <source>
        <dbReference type="Proteomes" id="UP000236454"/>
    </source>
</evidence>
<dbReference type="STRING" id="477690.SAMN05216474_2245"/>
<dbReference type="GO" id="GO:0017004">
    <property type="term" value="P:cytochrome complex assembly"/>
    <property type="evidence" value="ECO:0007669"/>
    <property type="project" value="UniProtKB-KW"/>
</dbReference>
<evidence type="ECO:0000256" key="2">
    <source>
        <dbReference type="ARBA" id="ARBA00022748"/>
    </source>
</evidence>
<dbReference type="OrthoDB" id="1069091at2"/>
<keyword evidence="4" id="KW-0676">Redox-active center</keyword>
<dbReference type="PROSITE" id="PS51352">
    <property type="entry name" value="THIOREDOXIN_2"/>
    <property type="match status" value="1"/>
</dbReference>
<keyword evidence="2" id="KW-0201">Cytochrome c-type biogenesis</keyword>
<dbReference type="RefSeq" id="WP_090249533.1">
    <property type="nucleotide sequence ID" value="NZ_FPAS01000003.1"/>
</dbReference>
<dbReference type="PROSITE" id="PS00194">
    <property type="entry name" value="THIOREDOXIN_1"/>
    <property type="match status" value="1"/>
</dbReference>
<name>A0A1I7AMT9_9FLAO</name>
<evidence type="ECO:0000256" key="3">
    <source>
        <dbReference type="ARBA" id="ARBA00023157"/>
    </source>
</evidence>
<accession>A0A1I7AMT9</accession>
<evidence type="ECO:0000256" key="1">
    <source>
        <dbReference type="ARBA" id="ARBA00004196"/>
    </source>
</evidence>
<dbReference type="Proteomes" id="UP000236454">
    <property type="component" value="Unassembled WGS sequence"/>
</dbReference>
<dbReference type="GO" id="GO:0016491">
    <property type="term" value="F:oxidoreductase activity"/>
    <property type="evidence" value="ECO:0007669"/>
    <property type="project" value="InterPro"/>
</dbReference>
<gene>
    <name evidence="7" type="ORF">SAMN05216474_2245</name>
</gene>
<evidence type="ECO:0000313" key="7">
    <source>
        <dbReference type="EMBL" id="SFT76301.1"/>
    </source>
</evidence>
<keyword evidence="8" id="KW-1185">Reference proteome</keyword>
<evidence type="ECO:0000256" key="5">
    <source>
        <dbReference type="SAM" id="SignalP"/>
    </source>
</evidence>
<dbReference type="SUPFAM" id="SSF52833">
    <property type="entry name" value="Thioredoxin-like"/>
    <property type="match status" value="1"/>
</dbReference>
<dbReference type="InterPro" id="IPR000866">
    <property type="entry name" value="AhpC/TSA"/>
</dbReference>
<feature type="signal peptide" evidence="5">
    <location>
        <begin position="1"/>
        <end position="18"/>
    </location>
</feature>
<dbReference type="InterPro" id="IPR017937">
    <property type="entry name" value="Thioredoxin_CS"/>
</dbReference>
<dbReference type="InterPro" id="IPR050553">
    <property type="entry name" value="Thioredoxin_ResA/DsbE_sf"/>
</dbReference>
<dbReference type="CDD" id="cd02966">
    <property type="entry name" value="TlpA_like_family"/>
    <property type="match status" value="1"/>
</dbReference>
<proteinExistence type="predicted"/>
<feature type="domain" description="Thioredoxin" evidence="6">
    <location>
        <begin position="236"/>
        <end position="376"/>
    </location>
</feature>
<dbReference type="InterPro" id="IPR013766">
    <property type="entry name" value="Thioredoxin_domain"/>
</dbReference>
<reference evidence="7 8" key="1">
    <citation type="submission" date="2016-10" db="EMBL/GenBank/DDBJ databases">
        <authorList>
            <person name="de Groot N.N."/>
        </authorList>
    </citation>
    <scope>NUCLEOTIDE SEQUENCE [LARGE SCALE GENOMIC DNA]</scope>
    <source>
        <strain evidence="7 8">CGMCC 1.7005</strain>
    </source>
</reference>
<evidence type="ECO:0000256" key="4">
    <source>
        <dbReference type="ARBA" id="ARBA00023284"/>
    </source>
</evidence>
<dbReference type="InterPro" id="IPR025380">
    <property type="entry name" value="DUF4369"/>
</dbReference>
<dbReference type="PANTHER" id="PTHR42852:SF6">
    <property type="entry name" value="THIOL:DISULFIDE INTERCHANGE PROTEIN DSBE"/>
    <property type="match status" value="1"/>
</dbReference>
<evidence type="ECO:0000259" key="6">
    <source>
        <dbReference type="PROSITE" id="PS51352"/>
    </source>
</evidence>
<sequence>MTKVFIAFLLFATTLVNAQNTGAQASNIHIELSGSIFNLPHDTLYISQFMGRGYHDYDKAVADKNGNFSFSTDLPNPDYYVLRIGNTSHLNIIFKDNDSLKVYGDGKNILFYSNIIGSPESTHMNEFLRTYEIWKRDKDSAAMLIQQFPQQRNVIQEQLNQRYLQFTAERSRFTANHRKSPALIAVINTYQIPDEFKTYEAVAKDLLEGFPESKVVQSIVPQMAQYKAKYESSQLLATGKPAPEIALPGINGDTLRLSDLKGNVVLIDFWASWCGPCRRENPNVVRLYNKYHADGFEVYSVSLDKAKANWLAAIEADNLIWSNHVSELKHWNSTAGKTYGVSGIPFTVLVDKEGNIISTNLRGMALESALSSIFGH</sequence>
<keyword evidence="3" id="KW-1015">Disulfide bond</keyword>
<dbReference type="InterPro" id="IPR036249">
    <property type="entry name" value="Thioredoxin-like_sf"/>
</dbReference>
<protein>
    <submittedName>
        <fullName evidence="7">Thiol-disulfide isomerase or thioredoxin</fullName>
    </submittedName>
</protein>
<keyword evidence="7" id="KW-0413">Isomerase</keyword>
<dbReference type="Gene3D" id="3.40.30.10">
    <property type="entry name" value="Glutaredoxin"/>
    <property type="match status" value="1"/>
</dbReference>
<dbReference type="GO" id="GO:0016209">
    <property type="term" value="F:antioxidant activity"/>
    <property type="evidence" value="ECO:0007669"/>
    <property type="project" value="InterPro"/>
</dbReference>
<dbReference type="EMBL" id="FPAS01000003">
    <property type="protein sequence ID" value="SFT76301.1"/>
    <property type="molecule type" value="Genomic_DNA"/>
</dbReference>
<dbReference type="Pfam" id="PF00578">
    <property type="entry name" value="AhpC-TSA"/>
    <property type="match status" value="1"/>
</dbReference>
<dbReference type="AlphaFoldDB" id="A0A1I7AMT9"/>
<feature type="chain" id="PRO_5014738012" evidence="5">
    <location>
        <begin position="19"/>
        <end position="376"/>
    </location>
</feature>
<keyword evidence="5" id="KW-0732">Signal</keyword>
<dbReference type="GO" id="GO:0030313">
    <property type="term" value="C:cell envelope"/>
    <property type="evidence" value="ECO:0007669"/>
    <property type="project" value="UniProtKB-SubCell"/>
</dbReference>
<dbReference type="PANTHER" id="PTHR42852">
    <property type="entry name" value="THIOL:DISULFIDE INTERCHANGE PROTEIN DSBE"/>
    <property type="match status" value="1"/>
</dbReference>